<dbReference type="EC" id="2.7.1.159" evidence="4"/>
<proteinExistence type="inferred from homology"/>
<evidence type="ECO:0000256" key="5">
    <source>
        <dbReference type="ARBA" id="ARBA00022679"/>
    </source>
</evidence>
<evidence type="ECO:0000256" key="8">
    <source>
        <dbReference type="ARBA" id="ARBA00022777"/>
    </source>
</evidence>
<keyword evidence="6" id="KW-0479">Metal-binding</keyword>
<comment type="caution">
    <text evidence="12">The sequence shown here is derived from an EMBL/GenBank/DDBJ whole genome shotgun (WGS) entry which is preliminary data.</text>
</comment>
<evidence type="ECO:0000256" key="9">
    <source>
        <dbReference type="ARBA" id="ARBA00022840"/>
    </source>
</evidence>
<dbReference type="PANTHER" id="PTHR14217">
    <property type="entry name" value="INOSITOL-TETRAKISPHOSPHATE 1-KINASE"/>
    <property type="match status" value="1"/>
</dbReference>
<dbReference type="GO" id="GO:0052726">
    <property type="term" value="F:inositol-1,3,4-trisphosphate 5-kinase activity"/>
    <property type="evidence" value="ECO:0007669"/>
    <property type="project" value="InterPro"/>
</dbReference>
<evidence type="ECO:0000256" key="1">
    <source>
        <dbReference type="ARBA" id="ARBA00001946"/>
    </source>
</evidence>
<name>A0AA88DM55_FICCA</name>
<evidence type="ECO:0000256" key="2">
    <source>
        <dbReference type="ARBA" id="ARBA00009601"/>
    </source>
</evidence>
<keyword evidence="13" id="KW-1185">Reference proteome</keyword>
<dbReference type="Proteomes" id="UP001187192">
    <property type="component" value="Unassembled WGS sequence"/>
</dbReference>
<dbReference type="InterPro" id="IPR040464">
    <property type="entry name" value="InsP(3)kin_ATP-grasp"/>
</dbReference>
<evidence type="ECO:0000313" key="13">
    <source>
        <dbReference type="Proteomes" id="UP001187192"/>
    </source>
</evidence>
<evidence type="ECO:0000256" key="7">
    <source>
        <dbReference type="ARBA" id="ARBA00022741"/>
    </source>
</evidence>
<keyword evidence="8" id="KW-0418">Kinase</keyword>
<gene>
    <name evidence="12" type="ORF">TIFTF001_026989</name>
</gene>
<keyword evidence="9" id="KW-0067">ATP-binding</keyword>
<dbReference type="GO" id="GO:0005524">
    <property type="term" value="F:ATP binding"/>
    <property type="evidence" value="ECO:0007669"/>
    <property type="project" value="UniProtKB-KW"/>
</dbReference>
<protein>
    <recommendedName>
        <fullName evidence="4">inositol-1,3,4-trisphosphate 5/6-kinase</fullName>
        <ecNumber evidence="4">2.7.1.159</ecNumber>
    </recommendedName>
</protein>
<dbReference type="AlphaFoldDB" id="A0AA88DM55"/>
<evidence type="ECO:0000256" key="10">
    <source>
        <dbReference type="ARBA" id="ARBA00022842"/>
    </source>
</evidence>
<dbReference type="GO" id="GO:0052725">
    <property type="term" value="F:inositol-1,3,4-trisphosphate 6-kinase activity"/>
    <property type="evidence" value="ECO:0007669"/>
    <property type="project" value="InterPro"/>
</dbReference>
<reference evidence="12" key="1">
    <citation type="submission" date="2023-07" db="EMBL/GenBank/DDBJ databases">
        <title>draft genome sequence of fig (Ficus carica).</title>
        <authorList>
            <person name="Takahashi T."/>
            <person name="Nishimura K."/>
        </authorList>
    </citation>
    <scope>NUCLEOTIDE SEQUENCE</scope>
</reference>
<evidence type="ECO:0000256" key="4">
    <source>
        <dbReference type="ARBA" id="ARBA00012017"/>
    </source>
</evidence>
<sequence length="151" mass="16780">MVTIGTVGWRSSRPRILMSSSSVTLRRLSGSTTGFNSMLQVVIELKIEDRSETLGIPKEIDIYNKETLFDQPARKGLKFPVIAKLLVADVWAKSHKMALVFNHDALKKAEVNRRRRSGDKFTGAILPLMKLLSASFDASTHVNAAVELLKV</sequence>
<feature type="domain" description="Inositol 1,3,4-trisphosphate 5/6-kinase ATP-grasp" evidence="11">
    <location>
        <begin position="50"/>
        <end position="109"/>
    </location>
</feature>
<accession>A0AA88DM55</accession>
<comment type="cofactor">
    <cofactor evidence="1">
        <name>Mg(2+)</name>
        <dbReference type="ChEBI" id="CHEBI:18420"/>
    </cofactor>
</comment>
<dbReference type="Gramene" id="FCD_00036498-RA">
    <property type="protein sequence ID" value="FCD_00036498-RA:cds"/>
    <property type="gene ID" value="FCD_00036498"/>
</dbReference>
<evidence type="ECO:0000313" key="12">
    <source>
        <dbReference type="EMBL" id="GMN57881.1"/>
    </source>
</evidence>
<keyword evidence="5" id="KW-0808">Transferase</keyword>
<organism evidence="12 13">
    <name type="scientific">Ficus carica</name>
    <name type="common">Common fig</name>
    <dbReference type="NCBI Taxonomy" id="3494"/>
    <lineage>
        <taxon>Eukaryota</taxon>
        <taxon>Viridiplantae</taxon>
        <taxon>Streptophyta</taxon>
        <taxon>Embryophyta</taxon>
        <taxon>Tracheophyta</taxon>
        <taxon>Spermatophyta</taxon>
        <taxon>Magnoliopsida</taxon>
        <taxon>eudicotyledons</taxon>
        <taxon>Gunneridae</taxon>
        <taxon>Pentapetalae</taxon>
        <taxon>rosids</taxon>
        <taxon>fabids</taxon>
        <taxon>Rosales</taxon>
        <taxon>Moraceae</taxon>
        <taxon>Ficeae</taxon>
        <taxon>Ficus</taxon>
    </lineage>
</organism>
<dbReference type="GO" id="GO:0032957">
    <property type="term" value="P:inositol trisphosphate metabolic process"/>
    <property type="evidence" value="ECO:0007669"/>
    <property type="project" value="InterPro"/>
</dbReference>
<comment type="subunit">
    <text evidence="3">Monomer.</text>
</comment>
<evidence type="ECO:0000256" key="3">
    <source>
        <dbReference type="ARBA" id="ARBA00011245"/>
    </source>
</evidence>
<dbReference type="EMBL" id="BTGU01000073">
    <property type="protein sequence ID" value="GMN57881.1"/>
    <property type="molecule type" value="Genomic_DNA"/>
</dbReference>
<comment type="similarity">
    <text evidence="2">Belongs to the ITPK1 family.</text>
</comment>
<dbReference type="InterPro" id="IPR008656">
    <property type="entry name" value="Inositol_tetrakis-P_1-kinase"/>
</dbReference>
<keyword evidence="7" id="KW-0547">Nucleotide-binding</keyword>
<dbReference type="GO" id="GO:0047325">
    <property type="term" value="F:inositol-3,4,5,6-tetrakisphosphate 1-kinase activity"/>
    <property type="evidence" value="ECO:0007669"/>
    <property type="project" value="InterPro"/>
</dbReference>
<evidence type="ECO:0000256" key="6">
    <source>
        <dbReference type="ARBA" id="ARBA00022723"/>
    </source>
</evidence>
<evidence type="ECO:0000259" key="11">
    <source>
        <dbReference type="Pfam" id="PF05770"/>
    </source>
</evidence>
<dbReference type="PANTHER" id="PTHR14217:SF24">
    <property type="entry name" value="INOSITOL-TETRAKISPHOSPHATE 1-KINASE 1"/>
    <property type="match status" value="1"/>
</dbReference>
<keyword evidence="10" id="KW-0460">Magnesium</keyword>
<dbReference type="Gene3D" id="3.30.470.20">
    <property type="entry name" value="ATP-grasp fold, B domain"/>
    <property type="match status" value="1"/>
</dbReference>
<dbReference type="GO" id="GO:0005737">
    <property type="term" value="C:cytoplasm"/>
    <property type="evidence" value="ECO:0007669"/>
    <property type="project" value="TreeGrafter"/>
</dbReference>
<dbReference type="GO" id="GO:0000287">
    <property type="term" value="F:magnesium ion binding"/>
    <property type="evidence" value="ECO:0007669"/>
    <property type="project" value="InterPro"/>
</dbReference>
<dbReference type="Pfam" id="PF05770">
    <property type="entry name" value="Ins134_P3_kin"/>
    <property type="match status" value="1"/>
</dbReference>